<sequence length="69" mass="6523">GVIADGNAFFGTWSSGSITGMGLNVATGNVTFSGTVTATQFIGSGAITGTTASFVSTVAGATVVSSEGA</sequence>
<name>X0Y576_9ZZZZ</name>
<feature type="non-terminal residue" evidence="1">
    <location>
        <position position="1"/>
    </location>
</feature>
<evidence type="ECO:0000313" key="1">
    <source>
        <dbReference type="EMBL" id="GAG42447.1"/>
    </source>
</evidence>
<comment type="caution">
    <text evidence="1">The sequence shown here is derived from an EMBL/GenBank/DDBJ whole genome shotgun (WGS) entry which is preliminary data.</text>
</comment>
<feature type="non-terminal residue" evidence="1">
    <location>
        <position position="69"/>
    </location>
</feature>
<dbReference type="EMBL" id="BARS01059017">
    <property type="protein sequence ID" value="GAG42447.1"/>
    <property type="molecule type" value="Genomic_DNA"/>
</dbReference>
<dbReference type="AlphaFoldDB" id="X0Y576"/>
<proteinExistence type="predicted"/>
<reference evidence="1" key="1">
    <citation type="journal article" date="2014" name="Front. Microbiol.">
        <title>High frequency of phylogenetically diverse reductive dehalogenase-homologous genes in deep subseafloor sedimentary metagenomes.</title>
        <authorList>
            <person name="Kawai M."/>
            <person name="Futagami T."/>
            <person name="Toyoda A."/>
            <person name="Takaki Y."/>
            <person name="Nishi S."/>
            <person name="Hori S."/>
            <person name="Arai W."/>
            <person name="Tsubouchi T."/>
            <person name="Morono Y."/>
            <person name="Uchiyama I."/>
            <person name="Ito T."/>
            <person name="Fujiyama A."/>
            <person name="Inagaki F."/>
            <person name="Takami H."/>
        </authorList>
    </citation>
    <scope>NUCLEOTIDE SEQUENCE</scope>
    <source>
        <strain evidence="1">Expedition CK06-06</strain>
    </source>
</reference>
<protein>
    <submittedName>
        <fullName evidence="1">Uncharacterized protein</fullName>
    </submittedName>
</protein>
<organism evidence="1">
    <name type="scientific">marine sediment metagenome</name>
    <dbReference type="NCBI Taxonomy" id="412755"/>
    <lineage>
        <taxon>unclassified sequences</taxon>
        <taxon>metagenomes</taxon>
        <taxon>ecological metagenomes</taxon>
    </lineage>
</organism>
<accession>X0Y576</accession>
<gene>
    <name evidence="1" type="ORF">S01H1_85740</name>
</gene>